<evidence type="ECO:0000313" key="2">
    <source>
        <dbReference type="Proteomes" id="UP000305202"/>
    </source>
</evidence>
<organism evidence="1 2">
    <name type="scientific">Martelella alba</name>
    <dbReference type="NCBI Taxonomy" id="2590451"/>
    <lineage>
        <taxon>Bacteria</taxon>
        <taxon>Pseudomonadati</taxon>
        <taxon>Pseudomonadota</taxon>
        <taxon>Alphaproteobacteria</taxon>
        <taxon>Hyphomicrobiales</taxon>
        <taxon>Aurantimonadaceae</taxon>
        <taxon>Martelella</taxon>
    </lineage>
</organism>
<accession>A0ABY2SGF1</accession>
<dbReference type="Proteomes" id="UP000305202">
    <property type="component" value="Unassembled WGS sequence"/>
</dbReference>
<sequence>MALTDYITKALGYTAAYGCLIWLSPSAALAGSARDYLNAPIDSWLTFYNVGYSTSVTPEDGTDITSSVRANVLTQSVMVTRTMDYWGRTGGLSVVLPHRYLEATSDDFRASGRGISDVGFLWQMNMFGAPALTREQFHTFTPGPFSSFHLFIGTPLGTYDATDAMNPSSNRWTISPTVNYSYTPDQGWTWYETYLTARFFTDNNDYRVGGASRLSQKPLYTLEGHASRNVTQRLWLSADAYYNFGGETRIDNTDQDNRASTLRLGVGLGLNAWAGGDLIFNYEGVVAKPSGQPDGQTVRLTVRQFW</sequence>
<dbReference type="Pfam" id="PF13557">
    <property type="entry name" value="Phenol_MetA_deg"/>
    <property type="match status" value="1"/>
</dbReference>
<dbReference type="RefSeq" id="WP_136991669.1">
    <property type="nucleotide sequence ID" value="NZ_SZPQ01000031.1"/>
</dbReference>
<dbReference type="EMBL" id="SZPQ01000031">
    <property type="protein sequence ID" value="TKI04229.1"/>
    <property type="molecule type" value="Genomic_DNA"/>
</dbReference>
<dbReference type="InterPro" id="IPR025737">
    <property type="entry name" value="FApF"/>
</dbReference>
<proteinExistence type="predicted"/>
<evidence type="ECO:0000313" key="1">
    <source>
        <dbReference type="EMBL" id="TKI04229.1"/>
    </source>
</evidence>
<comment type="caution">
    <text evidence="1">The sequence shown here is derived from an EMBL/GenBank/DDBJ whole genome shotgun (WGS) entry which is preliminary data.</text>
</comment>
<keyword evidence="2" id="KW-1185">Reference proteome</keyword>
<name>A0ABY2SGF1_9HYPH</name>
<reference evidence="1 2" key="1">
    <citation type="submission" date="2019-04" db="EMBL/GenBank/DDBJ databases">
        <authorList>
            <person name="Li M."/>
            <person name="Gao C."/>
        </authorList>
    </citation>
    <scope>NUCLEOTIDE SEQUENCE [LARGE SCALE GENOMIC DNA]</scope>
    <source>
        <strain evidence="1 2">BGMRC 2031</strain>
    </source>
</reference>
<gene>
    <name evidence="1" type="ORF">FCN80_18625</name>
</gene>
<protein>
    <submittedName>
        <fullName evidence="1">Transporter</fullName>
    </submittedName>
</protein>